<keyword evidence="6" id="KW-0804">Transcription</keyword>
<dbReference type="HOGENOM" id="CLU_107756_0_0_1"/>
<dbReference type="PROSITE" id="PS00031">
    <property type="entry name" value="NUCLEAR_REC_DBD_1"/>
    <property type="match status" value="1"/>
</dbReference>
<evidence type="ECO:0000313" key="12">
    <source>
        <dbReference type="Proteomes" id="UP000015101"/>
    </source>
</evidence>
<dbReference type="EMBL" id="KB096457">
    <property type="protein sequence ID" value="ESO04549.1"/>
    <property type="molecule type" value="Genomic_DNA"/>
</dbReference>
<evidence type="ECO:0000313" key="10">
    <source>
        <dbReference type="EMBL" id="ESO04549.1"/>
    </source>
</evidence>
<evidence type="ECO:0000256" key="4">
    <source>
        <dbReference type="ARBA" id="ARBA00023015"/>
    </source>
</evidence>
<reference evidence="12" key="1">
    <citation type="submission" date="2012-12" db="EMBL/GenBank/DDBJ databases">
        <authorList>
            <person name="Hellsten U."/>
            <person name="Grimwood J."/>
            <person name="Chapman J.A."/>
            <person name="Shapiro H."/>
            <person name="Aerts A."/>
            <person name="Otillar R.P."/>
            <person name="Terry A.Y."/>
            <person name="Boore J.L."/>
            <person name="Simakov O."/>
            <person name="Marletaz F."/>
            <person name="Cho S.-J."/>
            <person name="Edsinger-Gonzales E."/>
            <person name="Havlak P."/>
            <person name="Kuo D.-H."/>
            <person name="Larsson T."/>
            <person name="Lv J."/>
            <person name="Arendt D."/>
            <person name="Savage R."/>
            <person name="Osoegawa K."/>
            <person name="de Jong P."/>
            <person name="Lindberg D.R."/>
            <person name="Seaver E.C."/>
            <person name="Weisblat D.A."/>
            <person name="Putnam N.H."/>
            <person name="Grigoriev I.V."/>
            <person name="Rokhsar D.S."/>
        </authorList>
    </citation>
    <scope>NUCLEOTIDE SEQUENCE</scope>
</reference>
<dbReference type="PRINTS" id="PR00047">
    <property type="entry name" value="STROIDFINGER"/>
</dbReference>
<dbReference type="eggNOG" id="KOG4216">
    <property type="taxonomic scope" value="Eukaryota"/>
</dbReference>
<dbReference type="OrthoDB" id="5771769at2759"/>
<dbReference type="RefSeq" id="XP_009017128.1">
    <property type="nucleotide sequence ID" value="XM_009018880.1"/>
</dbReference>
<name>T1G3J7_HELRO</name>
<keyword evidence="7" id="KW-0675">Receptor</keyword>
<dbReference type="Proteomes" id="UP000015101">
    <property type="component" value="Unassembled WGS sequence"/>
</dbReference>
<evidence type="ECO:0000256" key="1">
    <source>
        <dbReference type="ARBA" id="ARBA00022723"/>
    </source>
</evidence>
<dbReference type="Gene3D" id="3.30.50.10">
    <property type="entry name" value="Erythroid Transcription Factor GATA-1, subunit A"/>
    <property type="match status" value="2"/>
</dbReference>
<feature type="domain" description="Nuclear receptor" evidence="9">
    <location>
        <begin position="81"/>
        <end position="158"/>
    </location>
</feature>
<dbReference type="GO" id="GO:0008270">
    <property type="term" value="F:zinc ion binding"/>
    <property type="evidence" value="ECO:0007669"/>
    <property type="project" value="UniProtKB-KW"/>
</dbReference>
<evidence type="ECO:0000313" key="11">
    <source>
        <dbReference type="EnsemblMetazoa" id="HelroP79060"/>
    </source>
</evidence>
<keyword evidence="3" id="KW-0862">Zinc</keyword>
<protein>
    <recommendedName>
        <fullName evidence="9">Nuclear receptor domain-containing protein</fullName>
    </recommendedName>
</protein>
<dbReference type="SMART" id="SM00399">
    <property type="entry name" value="ZnF_C4"/>
    <property type="match status" value="2"/>
</dbReference>
<reference evidence="11" key="3">
    <citation type="submission" date="2015-06" db="UniProtKB">
        <authorList>
            <consortium name="EnsemblMetazoa"/>
        </authorList>
    </citation>
    <scope>IDENTIFICATION</scope>
</reference>
<keyword evidence="1" id="KW-0479">Metal-binding</keyword>
<dbReference type="eggNOG" id="KOG3575">
    <property type="taxonomic scope" value="Eukaryota"/>
</dbReference>
<dbReference type="GO" id="GO:0043565">
    <property type="term" value="F:sequence-specific DNA binding"/>
    <property type="evidence" value="ECO:0007669"/>
    <property type="project" value="InterPro"/>
</dbReference>
<dbReference type="GeneID" id="20215645"/>
<feature type="domain" description="Nuclear receptor" evidence="9">
    <location>
        <begin position="1"/>
        <end position="73"/>
    </location>
</feature>
<dbReference type="SUPFAM" id="SSF57716">
    <property type="entry name" value="Glucocorticoid receptor-like (DNA-binding domain)"/>
    <property type="match status" value="2"/>
</dbReference>
<sequence>VCGDVAAGFHCGAYVCEACKKFFLRCLKTGRGLMFLCPKNSNCDITKETRSHCQRCRYQRCIALSMYKPEDDKKLKVDYRSIPCKVCKAPSSGFHFGAITCEGCKGFFRRMLKEQVHRKFICSNDERCNIDSANRTTCKSCRFNKCIKIGMTLEGAAAATAAAADDDDDDDDDVVIMMMMWWWWW</sequence>
<dbReference type="EnsemblMetazoa" id="HelroT79060">
    <property type="protein sequence ID" value="HelroP79060"/>
    <property type="gene ID" value="HelroG79060"/>
</dbReference>
<accession>T1G3J7</accession>
<evidence type="ECO:0000259" key="9">
    <source>
        <dbReference type="PROSITE" id="PS51030"/>
    </source>
</evidence>
<keyword evidence="8" id="KW-0539">Nucleus</keyword>
<dbReference type="Pfam" id="PF00105">
    <property type="entry name" value="zf-C4"/>
    <property type="match status" value="2"/>
</dbReference>
<dbReference type="PANTHER" id="PTHR24082">
    <property type="entry name" value="NUCLEAR HORMONE RECEPTOR"/>
    <property type="match status" value="1"/>
</dbReference>
<organism evidence="11 12">
    <name type="scientific">Helobdella robusta</name>
    <name type="common">Californian leech</name>
    <dbReference type="NCBI Taxonomy" id="6412"/>
    <lineage>
        <taxon>Eukaryota</taxon>
        <taxon>Metazoa</taxon>
        <taxon>Spiralia</taxon>
        <taxon>Lophotrochozoa</taxon>
        <taxon>Annelida</taxon>
        <taxon>Clitellata</taxon>
        <taxon>Hirudinea</taxon>
        <taxon>Rhynchobdellida</taxon>
        <taxon>Glossiphoniidae</taxon>
        <taxon>Helobdella</taxon>
    </lineage>
</organism>
<dbReference type="KEGG" id="hro:HELRODRAFT_79060"/>
<dbReference type="OMA" id="DERCNID"/>
<evidence type="ECO:0000256" key="5">
    <source>
        <dbReference type="ARBA" id="ARBA00023125"/>
    </source>
</evidence>
<proteinExistence type="predicted"/>
<dbReference type="PANTHER" id="PTHR24082:SF473">
    <property type="entry name" value="ECDYSONE-INDUCED PROTEIN 75B, ISOFORM B"/>
    <property type="match status" value="1"/>
</dbReference>
<dbReference type="InParanoid" id="T1G3J7"/>
<dbReference type="PROSITE" id="PS51030">
    <property type="entry name" value="NUCLEAR_REC_DBD_2"/>
    <property type="match status" value="2"/>
</dbReference>
<dbReference type="InterPro" id="IPR050234">
    <property type="entry name" value="Nuclear_hormone_rcpt_NR1"/>
</dbReference>
<evidence type="ECO:0000256" key="2">
    <source>
        <dbReference type="ARBA" id="ARBA00022771"/>
    </source>
</evidence>
<dbReference type="GO" id="GO:0003700">
    <property type="term" value="F:DNA-binding transcription factor activity"/>
    <property type="evidence" value="ECO:0007669"/>
    <property type="project" value="InterPro"/>
</dbReference>
<evidence type="ECO:0000256" key="6">
    <source>
        <dbReference type="ARBA" id="ARBA00023163"/>
    </source>
</evidence>
<gene>
    <name evidence="11" type="primary">20215645</name>
    <name evidence="10" type="ORF">HELRODRAFT_79060</name>
</gene>
<dbReference type="EMBL" id="AMQM01004110">
    <property type="status" value="NOT_ANNOTATED_CDS"/>
    <property type="molecule type" value="Genomic_DNA"/>
</dbReference>
<evidence type="ECO:0000256" key="3">
    <source>
        <dbReference type="ARBA" id="ARBA00022833"/>
    </source>
</evidence>
<keyword evidence="4" id="KW-0805">Transcription regulation</keyword>
<dbReference type="STRING" id="6412.T1G3J7"/>
<evidence type="ECO:0000256" key="7">
    <source>
        <dbReference type="ARBA" id="ARBA00023170"/>
    </source>
</evidence>
<keyword evidence="5" id="KW-0238">DNA-binding</keyword>
<dbReference type="InterPro" id="IPR013088">
    <property type="entry name" value="Znf_NHR/GATA"/>
</dbReference>
<dbReference type="CTD" id="20215645"/>
<dbReference type="AlphaFoldDB" id="T1G3J7"/>
<dbReference type="InterPro" id="IPR001628">
    <property type="entry name" value="Znf_hrmn_rcpt"/>
</dbReference>
<reference evidence="10 12" key="2">
    <citation type="journal article" date="2013" name="Nature">
        <title>Insights into bilaterian evolution from three spiralian genomes.</title>
        <authorList>
            <person name="Simakov O."/>
            <person name="Marletaz F."/>
            <person name="Cho S.J."/>
            <person name="Edsinger-Gonzales E."/>
            <person name="Havlak P."/>
            <person name="Hellsten U."/>
            <person name="Kuo D.H."/>
            <person name="Larsson T."/>
            <person name="Lv J."/>
            <person name="Arendt D."/>
            <person name="Savage R."/>
            <person name="Osoegawa K."/>
            <person name="de Jong P."/>
            <person name="Grimwood J."/>
            <person name="Chapman J.A."/>
            <person name="Shapiro H."/>
            <person name="Aerts A."/>
            <person name="Otillar R.P."/>
            <person name="Terry A.Y."/>
            <person name="Boore J.L."/>
            <person name="Grigoriev I.V."/>
            <person name="Lindberg D.R."/>
            <person name="Seaver E.C."/>
            <person name="Weisblat D.A."/>
            <person name="Putnam N.H."/>
            <person name="Rokhsar D.S."/>
        </authorList>
    </citation>
    <scope>NUCLEOTIDE SEQUENCE</scope>
</reference>
<keyword evidence="2" id="KW-0863">Zinc-finger</keyword>
<evidence type="ECO:0000256" key="8">
    <source>
        <dbReference type="ARBA" id="ARBA00023242"/>
    </source>
</evidence>
<keyword evidence="12" id="KW-1185">Reference proteome</keyword>